<dbReference type="PANTHER" id="PTHR46312:SF2">
    <property type="entry name" value="NUCLEOTIDE-BINDING OLIGOMERIZATION DOMAIN-CONTAINING PROTEIN 2-LIKE"/>
    <property type="match status" value="1"/>
</dbReference>
<keyword evidence="5" id="KW-1185">Reference proteome</keyword>
<dbReference type="InterPro" id="IPR007111">
    <property type="entry name" value="NACHT_NTPase"/>
</dbReference>
<dbReference type="STRING" id="307972.A0A2G8JDZ1"/>
<evidence type="ECO:0000313" key="5">
    <source>
        <dbReference type="Proteomes" id="UP000230750"/>
    </source>
</evidence>
<evidence type="ECO:0000259" key="3">
    <source>
        <dbReference type="PROSITE" id="PS50837"/>
    </source>
</evidence>
<proteinExistence type="predicted"/>
<dbReference type="Proteomes" id="UP000230750">
    <property type="component" value="Unassembled WGS sequence"/>
</dbReference>
<dbReference type="EMBL" id="MRZV01002348">
    <property type="protein sequence ID" value="PIK33929.1"/>
    <property type="molecule type" value="Genomic_DNA"/>
</dbReference>
<keyword evidence="1" id="KW-1133">Transmembrane helix</keyword>
<feature type="signal peptide" evidence="2">
    <location>
        <begin position="1"/>
        <end position="27"/>
    </location>
</feature>
<keyword evidence="2" id="KW-0732">Signal</keyword>
<gene>
    <name evidence="4" type="ORF">BSL78_29252</name>
</gene>
<keyword evidence="1" id="KW-0472">Membrane</keyword>
<dbReference type="AlphaFoldDB" id="A0A2G8JDZ1"/>
<keyword evidence="1" id="KW-0812">Transmembrane</keyword>
<organism evidence="4 5">
    <name type="scientific">Stichopus japonicus</name>
    <name type="common">Sea cucumber</name>
    <dbReference type="NCBI Taxonomy" id="307972"/>
    <lineage>
        <taxon>Eukaryota</taxon>
        <taxon>Metazoa</taxon>
        <taxon>Echinodermata</taxon>
        <taxon>Eleutherozoa</taxon>
        <taxon>Echinozoa</taxon>
        <taxon>Holothuroidea</taxon>
        <taxon>Aspidochirotacea</taxon>
        <taxon>Aspidochirotida</taxon>
        <taxon>Stichopodidae</taxon>
        <taxon>Apostichopus</taxon>
    </lineage>
</organism>
<name>A0A2G8JDZ1_STIJA</name>
<dbReference type="PANTHER" id="PTHR46312">
    <property type="entry name" value="NACHT DOMAIN-CONTAINING PROTEIN"/>
    <property type="match status" value="1"/>
</dbReference>
<sequence>VSRSAYKMGLFCLRIFIAAAVLHSALWETSLGDTACSPVQYLEIGTRGIIQCAFTESLLAITWYDVDKGDPILFYKDGVTSGQGYESGEFDIYPNGSLVIRNVGINHESDFRVTKIISGTIPTVSHLITLHTTVHPTDETSVRIFLVPVVAVVVVAVTVILVALCIIMQKVRKRNMKKKLHTGNLEETLPMMKTKREFSEKETLFIGQIKSKYELLYDSVQPIPYIKDRMYCVDKVFVNGGVEFLANMPEGGGQLRWESLGTYQDILSETCLSSKRQILEGEPGYGKSTLTLQLLYDWCQSVHTSPLINIDVVIYLRLRQLGGVNSIYSAIRQFILPKDSNINDEDVKEMLHNMDSVLVLLDGFDEYPDQDSAETDIFHILNKNMLQGIKVVLTTRYRAYRKILHHALNVFGFKGLMRQPTEPTYVKLLLEKMNKAVEKLMRKLQKNPLLDDLCQVPLFFVMFAHITNENEKMVTFNSVTSFFRYMISCFHSHMRIKMKDENVQKFELLENKHKALDKIAFEALSRKKQKIVWDKEKLRNQLGCEFYDRYFRIGILVEEEVLDIADEVSDESHIQYKKEVRFYHKLFCEWYAAYYVAECLSATALKMYTVFGQINPFELQYVYRFVCGLDKIAAEKVIQYLQSKDDGKKFAVLCMLEQEEKTENFIKRVSDLVSSGVTTIGKDESKLLQRSTLQILGVASKHKNGEGNRGYARRTVKCVEICTAVSEVERLSFIDCFLPASIPVEHFSSVIKSRHCKVLLEALDYEFALEFESGKWKINSEGTSKLSTEDRQSLHKLMSNTVTLSKDDSKHFQGYMIELLHNASCHKIPIYCVNLANAFKELDVDGNIILCSGLSLPILTSLEILDIQAEKCRKISQNEVNATLEYIQYCPRFKQLM</sequence>
<dbReference type="PROSITE" id="PS50837">
    <property type="entry name" value="NACHT"/>
    <property type="match status" value="1"/>
</dbReference>
<dbReference type="SUPFAM" id="SSF52540">
    <property type="entry name" value="P-loop containing nucleoside triphosphate hydrolases"/>
    <property type="match status" value="1"/>
</dbReference>
<evidence type="ECO:0000256" key="2">
    <source>
        <dbReference type="SAM" id="SignalP"/>
    </source>
</evidence>
<feature type="non-terminal residue" evidence="4">
    <location>
        <position position="1"/>
    </location>
</feature>
<feature type="domain" description="NACHT" evidence="3">
    <location>
        <begin position="275"/>
        <end position="396"/>
    </location>
</feature>
<feature type="chain" id="PRO_5013802369" description="NACHT domain-containing protein" evidence="2">
    <location>
        <begin position="28"/>
        <end position="897"/>
    </location>
</feature>
<accession>A0A2G8JDZ1</accession>
<reference evidence="4 5" key="1">
    <citation type="journal article" date="2017" name="PLoS Biol.">
        <title>The sea cucumber genome provides insights into morphological evolution and visceral regeneration.</title>
        <authorList>
            <person name="Zhang X."/>
            <person name="Sun L."/>
            <person name="Yuan J."/>
            <person name="Sun Y."/>
            <person name="Gao Y."/>
            <person name="Zhang L."/>
            <person name="Li S."/>
            <person name="Dai H."/>
            <person name="Hamel J.F."/>
            <person name="Liu C."/>
            <person name="Yu Y."/>
            <person name="Liu S."/>
            <person name="Lin W."/>
            <person name="Guo K."/>
            <person name="Jin S."/>
            <person name="Xu P."/>
            <person name="Storey K.B."/>
            <person name="Huan P."/>
            <person name="Zhang T."/>
            <person name="Zhou Y."/>
            <person name="Zhang J."/>
            <person name="Lin C."/>
            <person name="Li X."/>
            <person name="Xing L."/>
            <person name="Huo D."/>
            <person name="Sun M."/>
            <person name="Wang L."/>
            <person name="Mercier A."/>
            <person name="Li F."/>
            <person name="Yang H."/>
            <person name="Xiang J."/>
        </authorList>
    </citation>
    <scope>NUCLEOTIDE SEQUENCE [LARGE SCALE GENOMIC DNA]</scope>
    <source>
        <strain evidence="4">Shaxun</strain>
        <tissue evidence="4">Muscle</tissue>
    </source>
</reference>
<dbReference type="OrthoDB" id="120976at2759"/>
<feature type="transmembrane region" description="Helical" evidence="1">
    <location>
        <begin position="145"/>
        <end position="168"/>
    </location>
</feature>
<dbReference type="Gene3D" id="3.40.50.300">
    <property type="entry name" value="P-loop containing nucleotide triphosphate hydrolases"/>
    <property type="match status" value="1"/>
</dbReference>
<evidence type="ECO:0000256" key="1">
    <source>
        <dbReference type="SAM" id="Phobius"/>
    </source>
</evidence>
<dbReference type="InterPro" id="IPR027417">
    <property type="entry name" value="P-loop_NTPase"/>
</dbReference>
<comment type="caution">
    <text evidence="4">The sequence shown here is derived from an EMBL/GenBank/DDBJ whole genome shotgun (WGS) entry which is preliminary data.</text>
</comment>
<protein>
    <recommendedName>
        <fullName evidence="3">NACHT domain-containing protein</fullName>
    </recommendedName>
</protein>
<evidence type="ECO:0000313" key="4">
    <source>
        <dbReference type="EMBL" id="PIK33929.1"/>
    </source>
</evidence>
<dbReference type="Pfam" id="PF05729">
    <property type="entry name" value="NACHT"/>
    <property type="match status" value="1"/>
</dbReference>